<dbReference type="KEGG" id="msea:METESE_19070"/>
<name>A0AA48GVC3_9BACT</name>
<organism evidence="2 3">
    <name type="scientific">Mesoterricola sediminis</name>
    <dbReference type="NCBI Taxonomy" id="2927980"/>
    <lineage>
        <taxon>Bacteria</taxon>
        <taxon>Pseudomonadati</taxon>
        <taxon>Acidobacteriota</taxon>
        <taxon>Holophagae</taxon>
        <taxon>Holophagales</taxon>
        <taxon>Holophagaceae</taxon>
        <taxon>Mesoterricola</taxon>
    </lineage>
</organism>
<evidence type="ECO:0000313" key="3">
    <source>
        <dbReference type="Proteomes" id="UP001228113"/>
    </source>
</evidence>
<dbReference type="EMBL" id="AP027081">
    <property type="protein sequence ID" value="BDU76949.1"/>
    <property type="molecule type" value="Genomic_DNA"/>
</dbReference>
<dbReference type="PROSITE" id="PS51186">
    <property type="entry name" value="GNAT"/>
    <property type="match status" value="1"/>
</dbReference>
<dbReference type="AlphaFoldDB" id="A0AA48GVC3"/>
<evidence type="ECO:0000259" key="1">
    <source>
        <dbReference type="PROSITE" id="PS51186"/>
    </source>
</evidence>
<dbReference type="InterPro" id="IPR000182">
    <property type="entry name" value="GNAT_dom"/>
</dbReference>
<dbReference type="InterPro" id="IPR016181">
    <property type="entry name" value="Acyl_CoA_acyltransferase"/>
</dbReference>
<reference evidence="2" key="1">
    <citation type="journal article" date="2023" name="Int. J. Syst. Evol. Microbiol.">
        <title>Mesoterricola silvestris gen. nov., sp. nov., Mesoterricola sediminis sp. nov., Geothrix oryzae sp. nov., Geothrix edaphica sp. nov., Geothrix rubra sp. nov., and Geothrix limicola sp. nov., six novel members of Acidobacteriota isolated from soils.</title>
        <authorList>
            <person name="Itoh H."/>
            <person name="Sugisawa Y."/>
            <person name="Mise K."/>
            <person name="Xu Z."/>
            <person name="Kuniyasu M."/>
            <person name="Ushijima N."/>
            <person name="Kawano K."/>
            <person name="Kobayashi E."/>
            <person name="Shiratori Y."/>
            <person name="Masuda Y."/>
            <person name="Senoo K."/>
        </authorList>
    </citation>
    <scope>NUCLEOTIDE SEQUENCE</scope>
    <source>
        <strain evidence="2">W786</strain>
    </source>
</reference>
<feature type="domain" description="N-acetyltransferase" evidence="1">
    <location>
        <begin position="17"/>
        <end position="167"/>
    </location>
</feature>
<dbReference type="GO" id="GO:0016747">
    <property type="term" value="F:acyltransferase activity, transferring groups other than amino-acyl groups"/>
    <property type="evidence" value="ECO:0007669"/>
    <property type="project" value="InterPro"/>
</dbReference>
<dbReference type="CDD" id="cd04301">
    <property type="entry name" value="NAT_SF"/>
    <property type="match status" value="1"/>
</dbReference>
<dbReference type="RefSeq" id="WP_243331086.1">
    <property type="nucleotide sequence ID" value="NZ_AP027081.1"/>
</dbReference>
<gene>
    <name evidence="2" type="ORF">METESE_19070</name>
</gene>
<dbReference type="Pfam" id="PF00583">
    <property type="entry name" value="Acetyltransf_1"/>
    <property type="match status" value="1"/>
</dbReference>
<dbReference type="SUPFAM" id="SSF55729">
    <property type="entry name" value="Acyl-CoA N-acyltransferases (Nat)"/>
    <property type="match status" value="1"/>
</dbReference>
<dbReference type="Gene3D" id="3.40.630.30">
    <property type="match status" value="1"/>
</dbReference>
<accession>A0AA48GVC3</accession>
<sequence>MTVPMQEIQAGPGVARYEVRPMRPSDYPHLRRLEREIWSQDGVGELCPYYQRLCTDIYPDWCFIAMDGDRPAGYVLNFPNGKVNYCATLAVHPDYQKTRVNYLLIRALVRKLLDENMEACTFLVEPDNHEARAVHASLGARVVAEKPDYYREGDLRLWSVIDQQDLERLRARYTRLKLVS</sequence>
<protein>
    <recommendedName>
        <fullName evidence="1">N-acetyltransferase domain-containing protein</fullName>
    </recommendedName>
</protein>
<keyword evidence="3" id="KW-1185">Reference proteome</keyword>
<dbReference type="Proteomes" id="UP001228113">
    <property type="component" value="Chromosome"/>
</dbReference>
<proteinExistence type="predicted"/>
<evidence type="ECO:0000313" key="2">
    <source>
        <dbReference type="EMBL" id="BDU76949.1"/>
    </source>
</evidence>